<feature type="compositionally biased region" description="Basic and acidic residues" evidence="2">
    <location>
        <begin position="42"/>
        <end position="72"/>
    </location>
</feature>
<proteinExistence type="predicted"/>
<evidence type="ECO:0000313" key="4">
    <source>
        <dbReference type="EMBL" id="EUD67195.1"/>
    </source>
</evidence>
<keyword evidence="3" id="KW-1133">Transmembrane helix</keyword>
<feature type="region of interest" description="Disordered" evidence="2">
    <location>
        <begin position="475"/>
        <end position="551"/>
    </location>
</feature>
<reference evidence="4 5" key="1">
    <citation type="submission" date="2013-02" db="EMBL/GenBank/DDBJ databases">
        <title>The Genome Sequence of Plasmodium inui San Antonio 1.</title>
        <authorList>
            <consortium name="The Broad Institute Genome Sequencing Platform"/>
            <consortium name="The Broad Institute Genome Sequencing Center for Infectious Disease"/>
            <person name="Neafsey D."/>
            <person name="Cheeseman I."/>
            <person name="Volkman S."/>
            <person name="Adams J."/>
            <person name="Walker B."/>
            <person name="Young S.K."/>
            <person name="Zeng Q."/>
            <person name="Gargeya S."/>
            <person name="Fitzgerald M."/>
            <person name="Haas B."/>
            <person name="Abouelleil A."/>
            <person name="Alvarado L."/>
            <person name="Arachchi H.M."/>
            <person name="Berlin A.M."/>
            <person name="Chapman S.B."/>
            <person name="Dewar J."/>
            <person name="Goldberg J."/>
            <person name="Griggs A."/>
            <person name="Gujja S."/>
            <person name="Hansen M."/>
            <person name="Howarth C."/>
            <person name="Imamovic A."/>
            <person name="Larimer J."/>
            <person name="McCowan C."/>
            <person name="Murphy C."/>
            <person name="Neiman D."/>
            <person name="Pearson M."/>
            <person name="Priest M."/>
            <person name="Roberts A."/>
            <person name="Saif S."/>
            <person name="Shea T."/>
            <person name="Sisk P."/>
            <person name="Sykes S."/>
            <person name="Wortman J."/>
            <person name="Nusbaum C."/>
            <person name="Birren B."/>
        </authorList>
    </citation>
    <scope>NUCLEOTIDE SEQUENCE [LARGE SCALE GENOMIC DNA]</scope>
    <source>
        <strain evidence="4 5">San Antonio 1</strain>
    </source>
</reference>
<accession>W7A5Y2</accession>
<dbReference type="AlphaFoldDB" id="W7A5Y2"/>
<dbReference type="SMART" id="SM00698">
    <property type="entry name" value="MORN"/>
    <property type="match status" value="2"/>
</dbReference>
<keyword evidence="5" id="KW-1185">Reference proteome</keyword>
<dbReference type="EMBL" id="KI965467">
    <property type="protein sequence ID" value="EUD67195.1"/>
    <property type="molecule type" value="Genomic_DNA"/>
</dbReference>
<feature type="region of interest" description="Disordered" evidence="2">
    <location>
        <begin position="313"/>
        <end position="335"/>
    </location>
</feature>
<evidence type="ECO:0000256" key="1">
    <source>
        <dbReference type="ARBA" id="ARBA00022737"/>
    </source>
</evidence>
<gene>
    <name evidence="4" type="ORF">C922_02345</name>
</gene>
<evidence type="ECO:0000256" key="3">
    <source>
        <dbReference type="SAM" id="Phobius"/>
    </source>
</evidence>
<evidence type="ECO:0000313" key="5">
    <source>
        <dbReference type="Proteomes" id="UP000030640"/>
    </source>
</evidence>
<feature type="transmembrane region" description="Helical" evidence="3">
    <location>
        <begin position="651"/>
        <end position="676"/>
    </location>
</feature>
<keyword evidence="3" id="KW-0472">Membrane</keyword>
<feature type="compositionally biased region" description="Low complexity" evidence="2">
    <location>
        <begin position="475"/>
        <end position="500"/>
    </location>
</feature>
<feature type="region of interest" description="Disordered" evidence="2">
    <location>
        <begin position="256"/>
        <end position="290"/>
    </location>
</feature>
<dbReference type="GeneID" id="20037619"/>
<dbReference type="OrthoDB" id="370595at2759"/>
<dbReference type="VEuPathDB" id="PlasmoDB:C922_02345"/>
<organism evidence="4 5">
    <name type="scientific">Plasmodium inui San Antonio 1</name>
    <dbReference type="NCBI Taxonomy" id="1237626"/>
    <lineage>
        <taxon>Eukaryota</taxon>
        <taxon>Sar</taxon>
        <taxon>Alveolata</taxon>
        <taxon>Apicomplexa</taxon>
        <taxon>Aconoidasida</taxon>
        <taxon>Haemosporida</taxon>
        <taxon>Plasmodiidae</taxon>
        <taxon>Plasmodium</taxon>
        <taxon>Plasmodium (Plasmodium)</taxon>
    </lineage>
</organism>
<protein>
    <submittedName>
        <fullName evidence="4">Uncharacterized protein</fullName>
    </submittedName>
</protein>
<dbReference type="RefSeq" id="XP_008816166.1">
    <property type="nucleotide sequence ID" value="XM_008817944.1"/>
</dbReference>
<feature type="compositionally biased region" description="Basic and acidic residues" evidence="2">
    <location>
        <begin position="504"/>
        <end position="526"/>
    </location>
</feature>
<feature type="compositionally biased region" description="Basic and acidic residues" evidence="2">
    <location>
        <begin position="256"/>
        <end position="270"/>
    </location>
</feature>
<keyword evidence="3" id="KW-0812">Transmembrane</keyword>
<dbReference type="SUPFAM" id="SSF82185">
    <property type="entry name" value="Histone H3 K4-specific methyltransferase SET7/9 N-terminal domain"/>
    <property type="match status" value="1"/>
</dbReference>
<feature type="compositionally biased region" description="Basic and acidic residues" evidence="2">
    <location>
        <begin position="278"/>
        <end position="290"/>
    </location>
</feature>
<dbReference type="Proteomes" id="UP000030640">
    <property type="component" value="Unassembled WGS sequence"/>
</dbReference>
<name>W7A5Y2_9APIC</name>
<feature type="region of interest" description="Disordered" evidence="2">
    <location>
        <begin position="31"/>
        <end position="98"/>
    </location>
</feature>
<sequence length="692" mass="78469">MTEKALRGCFYRDCTLYVGEYVLEDEPSHGEALADSGATLNKGKDGSKKGYKKGETNGDRSGDTNGDPHGDTNDGAGKGIITDRNASDNNSGQEGPPGKGIIFHGQGKYIRANEMFAGHFQNGNYRKGIWIKYKNIHNLFYYMNIHHTLSRDKGSINQGSTQKLRNFLYVPLKEVNIYIGEFHNNMFNGFGLYYFYPFLYVGYFINNNMDGYGYMFCANSVGENFGEVAKEEESISSTTNNLFDFLFVRGEKGGITKTSSEKQKGEKDAKAVVQSGESENRAEETFKEETSSAEGILLRAYEKLEKMMKERETRLREAPKKVEKPPMCDQPERSPHAGNLMEKLQRDVFKNFKLQTRRKNKVKKIKKFLHQNERENFFDIFKLISYEHLLYQGYFHKNNFLSTSDQQILYRSLFLQSYAQMVIEKVNSFRRNLAEGVEPQDLCINGDNVLYVLERKKKTPEEEKAQGVAIFSGSASVTPNSSASSGASGSRSAIAKASAGTRNDATHNERNDVRKEPKESASREDECNASVCSPDVREGIPPAGSTPNASLSNEHYRDIIDMNLLKRMFEATAYDNVDYAVEVVTDKKLLKYKSTFAGLKTENEENHLEKATLNLNGHYQLVVVNIKCRDDTSFSLNTNQCNIQSIYKIKMFLISSTQSSIIMYNKFFLYYIYVYVKNSDKKGKGKVRKKKG</sequence>
<evidence type="ECO:0000256" key="2">
    <source>
        <dbReference type="SAM" id="MobiDB-lite"/>
    </source>
</evidence>
<dbReference type="InterPro" id="IPR003409">
    <property type="entry name" value="MORN"/>
</dbReference>
<keyword evidence="1" id="KW-0677">Repeat</keyword>